<evidence type="ECO:0000313" key="3">
    <source>
        <dbReference type="Proteomes" id="UP000789752"/>
    </source>
</evidence>
<protein>
    <recommendedName>
        <fullName evidence="4">DDE family transposase</fullName>
    </recommendedName>
</protein>
<evidence type="ECO:0000313" key="2">
    <source>
        <dbReference type="EMBL" id="CAG4896914.1"/>
    </source>
</evidence>
<reference evidence="2 3" key="1">
    <citation type="submission" date="2021-04" db="EMBL/GenBank/DDBJ databases">
        <authorList>
            <person name="Vanwijnsberghe S."/>
        </authorList>
    </citation>
    <scope>NUCLEOTIDE SEQUENCE [LARGE SCALE GENOMIC DNA]</scope>
    <source>
        <strain evidence="2 3">LMG 32171</strain>
    </source>
</reference>
<accession>A0ABM8U2V9</accession>
<proteinExistence type="predicted"/>
<comment type="caution">
    <text evidence="2">The sequence shown here is derived from an EMBL/GenBank/DDBJ whole genome shotgun (WGS) entry which is preliminary data.</text>
</comment>
<evidence type="ECO:0000256" key="1">
    <source>
        <dbReference type="SAM" id="MobiDB-lite"/>
    </source>
</evidence>
<dbReference type="EMBL" id="CAJQYY010000011">
    <property type="protein sequence ID" value="CAG4896914.1"/>
    <property type="molecule type" value="Genomic_DNA"/>
</dbReference>
<feature type="region of interest" description="Disordered" evidence="1">
    <location>
        <begin position="125"/>
        <end position="150"/>
    </location>
</feature>
<keyword evidence="3" id="KW-1185">Reference proteome</keyword>
<dbReference type="Proteomes" id="UP000789752">
    <property type="component" value="Unassembled WGS sequence"/>
</dbReference>
<sequence length="150" mass="16221">MHWARALRRVPASTGIACTVRHRRSWRDDAADSLALYGMVDAPRFDGDTTRLCGLSNGLGSAVLPPVHKLNQAQLPDLTVIHRDGTTTAAKKGGDDLGYIGHKHLKGDKVVAFRDRRCNVIAPFVSAPGNRNESPSPHPDCARANPEPVV</sequence>
<gene>
    <name evidence="2" type="ORF">R54767_02180</name>
</gene>
<name>A0ABM8U2V9_9BURK</name>
<organism evidence="2 3">
    <name type="scientific">Paraburkholderia gardini</name>
    <dbReference type="NCBI Taxonomy" id="2823469"/>
    <lineage>
        <taxon>Bacteria</taxon>
        <taxon>Pseudomonadati</taxon>
        <taxon>Pseudomonadota</taxon>
        <taxon>Betaproteobacteria</taxon>
        <taxon>Burkholderiales</taxon>
        <taxon>Burkholderiaceae</taxon>
        <taxon>Paraburkholderia</taxon>
    </lineage>
</organism>
<evidence type="ECO:0008006" key="4">
    <source>
        <dbReference type="Google" id="ProtNLM"/>
    </source>
</evidence>